<reference evidence="1 2" key="1">
    <citation type="journal article" date="2019" name="Genome Biol. Evol.">
        <title>The Rhododendron genome and chromosomal organization provide insight into shared whole-genome duplications across the heath family (Ericaceae).</title>
        <authorList>
            <person name="Soza V.L."/>
            <person name="Lindsley D."/>
            <person name="Waalkes A."/>
            <person name="Ramage E."/>
            <person name="Patwardhan R.P."/>
            <person name="Burton J.N."/>
            <person name="Adey A."/>
            <person name="Kumar A."/>
            <person name="Qiu R."/>
            <person name="Shendure J."/>
            <person name="Hall B."/>
        </authorList>
    </citation>
    <scope>NUCLEOTIDE SEQUENCE [LARGE SCALE GENOMIC DNA]</scope>
    <source>
        <strain evidence="1">RSF 1966-606</strain>
    </source>
</reference>
<keyword evidence="2" id="KW-1185">Reference proteome</keyword>
<protein>
    <submittedName>
        <fullName evidence="1">Uncharacterized protein</fullName>
    </submittedName>
</protein>
<accession>A0A6A4KQK3</accession>
<proteinExistence type="predicted"/>
<dbReference type="EMBL" id="QEFC01003109">
    <property type="protein sequence ID" value="KAE9449886.1"/>
    <property type="molecule type" value="Genomic_DNA"/>
</dbReference>
<dbReference type="OrthoDB" id="10349732at2759"/>
<dbReference type="AlphaFoldDB" id="A0A6A4KQK3"/>
<name>A0A6A4KQK3_9ERIC</name>
<feature type="non-terminal residue" evidence="1">
    <location>
        <position position="1"/>
    </location>
</feature>
<dbReference type="Proteomes" id="UP000428333">
    <property type="component" value="Linkage Group LG11"/>
</dbReference>
<gene>
    <name evidence="1" type="ORF">C3L33_18215</name>
</gene>
<sequence length="118" mass="13101">MPRAAPRNSRRGITVGVKLLVSLDGGQGGNDAGLRGYDENSSSLVDHFNFQVSLSLVRLMLVMDRDLNLGKRLLVIQRNIREKGRDAVELSRWLFTFNPAWMWKSSAMGAVSVVLWGG</sequence>
<comment type="caution">
    <text evidence="1">The sequence shown here is derived from an EMBL/GenBank/DDBJ whole genome shotgun (WGS) entry which is preliminary data.</text>
</comment>
<evidence type="ECO:0000313" key="2">
    <source>
        <dbReference type="Proteomes" id="UP000428333"/>
    </source>
</evidence>
<organism evidence="1 2">
    <name type="scientific">Rhododendron williamsianum</name>
    <dbReference type="NCBI Taxonomy" id="262921"/>
    <lineage>
        <taxon>Eukaryota</taxon>
        <taxon>Viridiplantae</taxon>
        <taxon>Streptophyta</taxon>
        <taxon>Embryophyta</taxon>
        <taxon>Tracheophyta</taxon>
        <taxon>Spermatophyta</taxon>
        <taxon>Magnoliopsida</taxon>
        <taxon>eudicotyledons</taxon>
        <taxon>Gunneridae</taxon>
        <taxon>Pentapetalae</taxon>
        <taxon>asterids</taxon>
        <taxon>Ericales</taxon>
        <taxon>Ericaceae</taxon>
        <taxon>Ericoideae</taxon>
        <taxon>Rhodoreae</taxon>
        <taxon>Rhododendron</taxon>
    </lineage>
</organism>
<evidence type="ECO:0000313" key="1">
    <source>
        <dbReference type="EMBL" id="KAE9449886.1"/>
    </source>
</evidence>